<dbReference type="Pfam" id="PF19441">
    <property type="entry name" value="ASTN_1_2_N"/>
    <property type="match status" value="1"/>
</dbReference>
<dbReference type="GO" id="GO:0001764">
    <property type="term" value="P:neuron migration"/>
    <property type="evidence" value="ECO:0007669"/>
    <property type="project" value="InterPro"/>
</dbReference>
<dbReference type="InterPro" id="IPR020864">
    <property type="entry name" value="MACPF"/>
</dbReference>
<dbReference type="EMBL" id="KB030474">
    <property type="protein sequence ID" value="ELK16240.1"/>
    <property type="molecule type" value="Genomic_DNA"/>
</dbReference>
<dbReference type="AlphaFoldDB" id="L5KYH5"/>
<dbReference type="Gene3D" id="2.10.25.10">
    <property type="entry name" value="Laminin"/>
    <property type="match status" value="1"/>
</dbReference>
<dbReference type="PANTHER" id="PTHR16592:SF8">
    <property type="entry name" value="ASTROTACTIN-1"/>
    <property type="match status" value="1"/>
</dbReference>
<dbReference type="Proteomes" id="UP000010552">
    <property type="component" value="Unassembled WGS sequence"/>
</dbReference>
<keyword evidence="3" id="KW-1185">Reference proteome</keyword>
<name>L5KYH5_PTEAL</name>
<dbReference type="GO" id="GO:0005768">
    <property type="term" value="C:endosome"/>
    <property type="evidence" value="ECO:0007669"/>
    <property type="project" value="TreeGrafter"/>
</dbReference>
<evidence type="ECO:0000259" key="1">
    <source>
        <dbReference type="SMART" id="SM00457"/>
    </source>
</evidence>
<gene>
    <name evidence="2" type="ORF">PAL_GLEAN10017744</name>
</gene>
<dbReference type="STRING" id="9402.L5KYH5"/>
<dbReference type="InParanoid" id="L5KYH5"/>
<dbReference type="GO" id="GO:0016020">
    <property type="term" value="C:membrane"/>
    <property type="evidence" value="ECO:0007669"/>
    <property type="project" value="TreeGrafter"/>
</dbReference>
<protein>
    <submittedName>
        <fullName evidence="2">Astrotactin-1</fullName>
    </submittedName>
</protein>
<dbReference type="eggNOG" id="ENOG502R4QT">
    <property type="taxonomic scope" value="Eukaryota"/>
</dbReference>
<organism evidence="2 3">
    <name type="scientific">Pteropus alecto</name>
    <name type="common">Black flying fox</name>
    <dbReference type="NCBI Taxonomy" id="9402"/>
    <lineage>
        <taxon>Eukaryota</taxon>
        <taxon>Metazoa</taxon>
        <taxon>Chordata</taxon>
        <taxon>Craniata</taxon>
        <taxon>Vertebrata</taxon>
        <taxon>Euteleostomi</taxon>
        <taxon>Mammalia</taxon>
        <taxon>Eutheria</taxon>
        <taxon>Laurasiatheria</taxon>
        <taxon>Chiroptera</taxon>
        <taxon>Yinpterochiroptera</taxon>
        <taxon>Pteropodoidea</taxon>
        <taxon>Pteropodidae</taxon>
        <taxon>Pteropodinae</taxon>
        <taxon>Pteropus</taxon>
    </lineage>
</organism>
<accession>L5KYH5</accession>
<dbReference type="PANTHER" id="PTHR16592">
    <property type="entry name" value="ASTROTACTIN-1-LIKE"/>
    <property type="match status" value="1"/>
</dbReference>
<sequence length="455" mass="49438">MWLPLSKSFVIPPAELAINPSAKCKTDMTVMEDAVEVREELMTSSSFDSLEVLLDSFGPVRDCSRDNGGCSKNFRCISDRKLDSSGCVCPSGLSPMKDSSGCYDRHVGVDCSDGFNGGCEQLCLQQMAPFPDDPALYNILMFCGCIEDYKLGVDGRSCQLVTETCPEGGDCGEGRELPMNQTLFGEMFFGYNNHSKEVAAGQVLKGTFRQNNFARGLDQQLPDGLVVATVPLENQCLEEISEPTPDPDFLTGMVNFSEVSGYPVLQLWKVRSVMYHIRLNQATVSQAPPMFLAIVSLNDGALEGGRLWLLTVFGVAVPPSGLVCPLDPYTLSRDREGVLYLYMDAYVAGNSPSDESEERERDPKVLTFPEYIASLSESGTKRMAAGVRMECQSKGRCPSSCPLCHVTSSPDTPAEPVLLEVTRAAPIYELVTNNQTQRVRGLSSTTVGLAGGPGR</sequence>
<dbReference type="GO" id="GO:0007158">
    <property type="term" value="P:neuron cell-cell adhesion"/>
    <property type="evidence" value="ECO:0007669"/>
    <property type="project" value="TreeGrafter"/>
</dbReference>
<proteinExistence type="predicted"/>
<reference evidence="3" key="1">
    <citation type="journal article" date="2013" name="Science">
        <title>Comparative analysis of bat genomes provides insight into the evolution of flight and immunity.</title>
        <authorList>
            <person name="Zhang G."/>
            <person name="Cowled C."/>
            <person name="Shi Z."/>
            <person name="Huang Z."/>
            <person name="Bishop-Lilly K.A."/>
            <person name="Fang X."/>
            <person name="Wynne J.W."/>
            <person name="Xiong Z."/>
            <person name="Baker M.L."/>
            <person name="Zhao W."/>
            <person name="Tachedjian M."/>
            <person name="Zhu Y."/>
            <person name="Zhou P."/>
            <person name="Jiang X."/>
            <person name="Ng J."/>
            <person name="Yang L."/>
            <person name="Wu L."/>
            <person name="Xiao J."/>
            <person name="Feng Y."/>
            <person name="Chen Y."/>
            <person name="Sun X."/>
            <person name="Zhang Y."/>
            <person name="Marsh G.A."/>
            <person name="Crameri G."/>
            <person name="Broder C.C."/>
            <person name="Frey K.G."/>
            <person name="Wang L.F."/>
            <person name="Wang J."/>
        </authorList>
    </citation>
    <scope>NUCLEOTIDE SEQUENCE [LARGE SCALE GENOMIC DNA]</scope>
</reference>
<dbReference type="SMART" id="SM00457">
    <property type="entry name" value="MACPF"/>
    <property type="match status" value="1"/>
</dbReference>
<evidence type="ECO:0000313" key="3">
    <source>
        <dbReference type="Proteomes" id="UP000010552"/>
    </source>
</evidence>
<dbReference type="InterPro" id="IPR045575">
    <property type="entry name" value="ASTN_1_2_N"/>
</dbReference>
<evidence type="ECO:0000313" key="2">
    <source>
        <dbReference type="EMBL" id="ELK16240.1"/>
    </source>
</evidence>
<feature type="domain" description="MACPF" evidence="1">
    <location>
        <begin position="262"/>
        <end position="450"/>
    </location>
</feature>
<dbReference type="InterPro" id="IPR026995">
    <property type="entry name" value="Astrotactin"/>
</dbReference>